<name>A0A8H4LUU8_9HYPO</name>
<evidence type="ECO:0000259" key="1">
    <source>
        <dbReference type="Pfam" id="PF00561"/>
    </source>
</evidence>
<gene>
    <name evidence="2" type="ORF">G6O67_007754</name>
</gene>
<dbReference type="GO" id="GO:0046464">
    <property type="term" value="P:acylglycerol catabolic process"/>
    <property type="evidence" value="ECO:0007669"/>
    <property type="project" value="TreeGrafter"/>
</dbReference>
<dbReference type="PANTHER" id="PTHR43798">
    <property type="entry name" value="MONOACYLGLYCEROL LIPASE"/>
    <property type="match status" value="1"/>
</dbReference>
<dbReference type="Proteomes" id="UP000557566">
    <property type="component" value="Unassembled WGS sequence"/>
</dbReference>
<dbReference type="AlphaFoldDB" id="A0A8H4LUU8"/>
<proteinExistence type="predicted"/>
<dbReference type="GO" id="GO:0016020">
    <property type="term" value="C:membrane"/>
    <property type="evidence" value="ECO:0007669"/>
    <property type="project" value="TreeGrafter"/>
</dbReference>
<dbReference type="EMBL" id="JAAVMX010000008">
    <property type="protein sequence ID" value="KAF4505844.1"/>
    <property type="molecule type" value="Genomic_DNA"/>
</dbReference>
<protein>
    <recommendedName>
        <fullName evidence="1">AB hydrolase-1 domain-containing protein</fullName>
    </recommendedName>
</protein>
<dbReference type="GO" id="GO:0047372">
    <property type="term" value="F:monoacylglycerol lipase activity"/>
    <property type="evidence" value="ECO:0007669"/>
    <property type="project" value="TreeGrafter"/>
</dbReference>
<dbReference type="SUPFAM" id="SSF53474">
    <property type="entry name" value="alpha/beta-Hydrolases"/>
    <property type="match status" value="1"/>
</dbReference>
<dbReference type="InterPro" id="IPR050266">
    <property type="entry name" value="AB_hydrolase_sf"/>
</dbReference>
<comment type="caution">
    <text evidence="2">The sequence shown here is derived from an EMBL/GenBank/DDBJ whole genome shotgun (WGS) entry which is preliminary data.</text>
</comment>
<dbReference type="PANTHER" id="PTHR43798:SF5">
    <property type="entry name" value="MONOACYLGLYCEROL LIPASE ABHD6"/>
    <property type="match status" value="1"/>
</dbReference>
<evidence type="ECO:0000313" key="2">
    <source>
        <dbReference type="EMBL" id="KAF4505844.1"/>
    </source>
</evidence>
<reference evidence="2 3" key="1">
    <citation type="journal article" date="2020" name="Genome Biol. Evol.">
        <title>A new high-quality draft genome assembly of the Chinese cordyceps Ophiocordyceps sinensis.</title>
        <authorList>
            <person name="Shu R."/>
            <person name="Zhang J."/>
            <person name="Meng Q."/>
            <person name="Zhang H."/>
            <person name="Zhou G."/>
            <person name="Li M."/>
            <person name="Wu P."/>
            <person name="Zhao Y."/>
            <person name="Chen C."/>
            <person name="Qin Q."/>
        </authorList>
    </citation>
    <scope>NUCLEOTIDE SEQUENCE [LARGE SCALE GENOMIC DNA]</scope>
    <source>
        <strain evidence="2 3">IOZ07</strain>
    </source>
</reference>
<feature type="domain" description="AB hydrolase-1" evidence="1">
    <location>
        <begin position="290"/>
        <end position="404"/>
    </location>
</feature>
<organism evidence="2 3">
    <name type="scientific">Ophiocordyceps sinensis</name>
    <dbReference type="NCBI Taxonomy" id="72228"/>
    <lineage>
        <taxon>Eukaryota</taxon>
        <taxon>Fungi</taxon>
        <taxon>Dikarya</taxon>
        <taxon>Ascomycota</taxon>
        <taxon>Pezizomycotina</taxon>
        <taxon>Sordariomycetes</taxon>
        <taxon>Hypocreomycetidae</taxon>
        <taxon>Hypocreales</taxon>
        <taxon>Ophiocordycipitaceae</taxon>
        <taxon>Ophiocordyceps</taxon>
    </lineage>
</organism>
<accession>A0A8H4LUU8</accession>
<dbReference type="InterPro" id="IPR000073">
    <property type="entry name" value="AB_hydrolase_1"/>
</dbReference>
<evidence type="ECO:0000313" key="3">
    <source>
        <dbReference type="Proteomes" id="UP000557566"/>
    </source>
</evidence>
<dbReference type="Pfam" id="PF00561">
    <property type="entry name" value="Abhydrolase_1"/>
    <property type="match status" value="1"/>
</dbReference>
<dbReference type="InterPro" id="IPR029058">
    <property type="entry name" value="AB_hydrolase_fold"/>
</dbReference>
<dbReference type="OrthoDB" id="2851338at2759"/>
<sequence length="542" mass="59735">MRPHPSPASRARFRDWYNNEHGPDRLRKPDIFANGLRYRSCSESDNGDPALFMAIYDVPHAHLLATPAYTALRARRSPREARTMTTDVDEVRRSLYDLVWARSSPLFRPLESLADDEADGIVTVTEQVTPSDDPAAEDSYRAWFVDEHVEALARGPGWLRSRLFKTSTLEQEQQRGPVVFLALHDYAKHNSVVDEKHEAPGIVGRKDVAASQRHTWSLFYILGPGPRDLEAVSLNPDAAPFTSPDGQTCTTPGPGAVISSYMTTSDSLTIPFRLEGNPSPHAPTVAFSNSLLTSLHMWDPFLDVLRLERPDLRILRYDTRGRHSIPQPPRAATLTTLTADLAQLLDALHIPQLHALVGVSMGGATALSFASNHPTRLRKFIACDFNSASTPANTQAWKGRASMVDADAHPGDVDPEDGSEARGIRKLADQTVARWLHPASLDKAQLKKWLTDMVAANDVEGFKHSCTALWDYDLRPAMEGCAVPGLFVVGEADAKGAVAKAMQGFKDMLGHDGAELKVVPNTGHLPMCEHPQAFWESISHFL</sequence>
<dbReference type="Gene3D" id="3.40.50.1820">
    <property type="entry name" value="alpha/beta hydrolase"/>
    <property type="match status" value="1"/>
</dbReference>
<keyword evidence="3" id="KW-1185">Reference proteome</keyword>